<proteinExistence type="predicted"/>
<evidence type="ECO:0000313" key="2">
    <source>
        <dbReference type="EMBL" id="MRX53449.1"/>
    </source>
</evidence>
<keyword evidence="3" id="KW-1185">Reference proteome</keyword>
<comment type="caution">
    <text evidence="2">The sequence shown here is derived from an EMBL/GenBank/DDBJ whole genome shotgun (WGS) entry which is preliminary data.</text>
</comment>
<dbReference type="InterPro" id="IPR049251">
    <property type="entry name" value="DUF6884"/>
</dbReference>
<accession>A0A6I2M6C4</accession>
<dbReference type="AlphaFoldDB" id="A0A6I2M6C4"/>
<evidence type="ECO:0000259" key="1">
    <source>
        <dbReference type="Pfam" id="PF21818"/>
    </source>
</evidence>
<evidence type="ECO:0000313" key="3">
    <source>
        <dbReference type="Proteomes" id="UP000441585"/>
    </source>
</evidence>
<gene>
    <name evidence="2" type="ORF">GJU41_05660</name>
</gene>
<name>A0A6I2M6C4_9BACI</name>
<dbReference type="Pfam" id="PF21818">
    <property type="entry name" value="DUF6884"/>
    <property type="match status" value="1"/>
</dbReference>
<feature type="domain" description="DUF6884" evidence="1">
    <location>
        <begin position="22"/>
        <end position="138"/>
    </location>
</feature>
<dbReference type="RefSeq" id="WP_070878979.1">
    <property type="nucleotide sequence ID" value="NZ_CAJGAA010000001.1"/>
</dbReference>
<dbReference type="EMBL" id="WKKF01000001">
    <property type="protein sequence ID" value="MRX53449.1"/>
    <property type="molecule type" value="Genomic_DNA"/>
</dbReference>
<organism evidence="2 3">
    <name type="scientific">Metabacillus idriensis</name>
    <dbReference type="NCBI Taxonomy" id="324768"/>
    <lineage>
        <taxon>Bacteria</taxon>
        <taxon>Bacillati</taxon>
        <taxon>Bacillota</taxon>
        <taxon>Bacilli</taxon>
        <taxon>Bacillales</taxon>
        <taxon>Bacillaceae</taxon>
        <taxon>Metabacillus</taxon>
    </lineage>
</organism>
<protein>
    <recommendedName>
        <fullName evidence="1">DUF6884 domain-containing protein</fullName>
    </recommendedName>
</protein>
<sequence>MKQLCIIPCGNKKIWDKEPHLGQVEAENAYTGTFHLLCRQYAEMFFDDWVILSAKHGFLFPEDLVPGNYNVSFSMKTKEVIKLEKLQMQANEKNLHQFEEFVVLGGKKFKPIAENTLKGKFIYPLQNCRGIGYMQQMLKKAVLTEHSLHD</sequence>
<dbReference type="Proteomes" id="UP000441585">
    <property type="component" value="Unassembled WGS sequence"/>
</dbReference>
<reference evidence="2 3" key="1">
    <citation type="submission" date="2019-11" db="EMBL/GenBank/DDBJ databases">
        <title>Bacillus idriensis genome.</title>
        <authorList>
            <person name="Konopka E.N."/>
            <person name="Newman J.D."/>
        </authorList>
    </citation>
    <scope>NUCLEOTIDE SEQUENCE [LARGE SCALE GENOMIC DNA]</scope>
    <source>
        <strain evidence="2 3">DSM 19097</strain>
    </source>
</reference>